<dbReference type="STRING" id="436010.A0A167VEQ2"/>
<evidence type="ECO:0000256" key="1">
    <source>
        <dbReference type="SAM" id="MobiDB-lite"/>
    </source>
</evidence>
<feature type="region of interest" description="Disordered" evidence="1">
    <location>
        <begin position="1"/>
        <end position="26"/>
    </location>
</feature>
<sequence>MSSDDQPAPKLKRDDTPEESTSHVAPVKSSIWYPDGNIILQAEGTQWRVHKSILAQSSSIFQDMFSIPQPPPIDTELVEDCPIVHLSDSAEEVEYVLQAICQREYVGLEEALPLPVISAFIRLGMKYDIHKLRIEGQKRIFNEFPDALACVETGVNGHWNPTWKFVRRPKHWFELVTFARTTGLLSILPFVLYTCCQRYSTFKIMGVSKQSDGTLISLSIQDQLACLAGFQGICKAQAETTFSWVYANSRPTNCTSEGCSLFRDAYLKFKFTPVPAIAGLETFKSEVRHGGLCSVCADHADEMQRKGREQFWLLLPSLFGLPPWEELCKERQEVA</sequence>
<evidence type="ECO:0000313" key="3">
    <source>
        <dbReference type="EMBL" id="KZP04934.1"/>
    </source>
</evidence>
<dbReference type="EMBL" id="KV417561">
    <property type="protein sequence ID" value="KZP19773.1"/>
    <property type="molecule type" value="Genomic_DNA"/>
</dbReference>
<evidence type="ECO:0000313" key="4">
    <source>
        <dbReference type="EMBL" id="KZP19773.1"/>
    </source>
</evidence>
<feature type="domain" description="BTB" evidence="2">
    <location>
        <begin position="36"/>
        <end position="100"/>
    </location>
</feature>
<keyword evidence="5" id="KW-1185">Reference proteome</keyword>
<dbReference type="OrthoDB" id="3217871at2759"/>
<dbReference type="InterPro" id="IPR000210">
    <property type="entry name" value="BTB/POZ_dom"/>
</dbReference>
<protein>
    <recommendedName>
        <fullName evidence="2">BTB domain-containing protein</fullName>
    </recommendedName>
</protein>
<organism evidence="3 5">
    <name type="scientific">Athelia psychrophila</name>
    <dbReference type="NCBI Taxonomy" id="1759441"/>
    <lineage>
        <taxon>Eukaryota</taxon>
        <taxon>Fungi</taxon>
        <taxon>Dikarya</taxon>
        <taxon>Basidiomycota</taxon>
        <taxon>Agaricomycotina</taxon>
        <taxon>Agaricomycetes</taxon>
        <taxon>Agaricomycetidae</taxon>
        <taxon>Atheliales</taxon>
        <taxon>Atheliaceae</taxon>
        <taxon>Athelia</taxon>
    </lineage>
</organism>
<evidence type="ECO:0000313" key="5">
    <source>
        <dbReference type="Proteomes" id="UP000076532"/>
    </source>
</evidence>
<dbReference type="CDD" id="cd18186">
    <property type="entry name" value="BTB_POZ_ZBTB_KLHL-like"/>
    <property type="match status" value="1"/>
</dbReference>
<proteinExistence type="predicted"/>
<reference evidence="3 5" key="1">
    <citation type="journal article" date="2016" name="Mol. Biol. Evol.">
        <title>Comparative Genomics of Early-Diverging Mushroom-Forming Fungi Provides Insights into the Origins of Lignocellulose Decay Capabilities.</title>
        <authorList>
            <person name="Nagy L.G."/>
            <person name="Riley R."/>
            <person name="Tritt A."/>
            <person name="Adam C."/>
            <person name="Daum C."/>
            <person name="Floudas D."/>
            <person name="Sun H."/>
            <person name="Yadav J.S."/>
            <person name="Pangilinan J."/>
            <person name="Larsson K.H."/>
            <person name="Matsuura K."/>
            <person name="Barry K."/>
            <person name="Labutti K."/>
            <person name="Kuo R."/>
            <person name="Ohm R.A."/>
            <person name="Bhattacharya S.S."/>
            <person name="Shirouzu T."/>
            <person name="Yoshinaga Y."/>
            <person name="Martin F.M."/>
            <person name="Grigoriev I.V."/>
            <person name="Hibbett D.S."/>
        </authorList>
    </citation>
    <scope>NUCLEOTIDE SEQUENCE [LARGE SCALE GENOMIC DNA]</scope>
    <source>
        <strain evidence="3 5">CBS 109695</strain>
    </source>
</reference>
<dbReference type="InterPro" id="IPR011333">
    <property type="entry name" value="SKP1/BTB/POZ_sf"/>
</dbReference>
<gene>
    <name evidence="4" type="ORF">FIBSPDRAFT_1045358</name>
    <name evidence="3" type="ORF">FIBSPDRAFT_1054371</name>
</gene>
<dbReference type="Proteomes" id="UP000076532">
    <property type="component" value="Unassembled WGS sequence"/>
</dbReference>
<dbReference type="AlphaFoldDB" id="A0A167VEQ2"/>
<dbReference type="SUPFAM" id="SSF54695">
    <property type="entry name" value="POZ domain"/>
    <property type="match status" value="1"/>
</dbReference>
<name>A0A167VEQ2_9AGAM</name>
<accession>A0A167VEQ2</accession>
<dbReference type="EMBL" id="KV417877">
    <property type="protein sequence ID" value="KZP04934.1"/>
    <property type="molecule type" value="Genomic_DNA"/>
</dbReference>
<evidence type="ECO:0000259" key="2">
    <source>
        <dbReference type="PROSITE" id="PS50097"/>
    </source>
</evidence>
<dbReference type="PROSITE" id="PS50097">
    <property type="entry name" value="BTB"/>
    <property type="match status" value="1"/>
</dbReference>
<dbReference type="Gene3D" id="3.30.710.10">
    <property type="entry name" value="Potassium Channel Kv1.1, Chain A"/>
    <property type="match status" value="1"/>
</dbReference>